<dbReference type="InterPro" id="IPR036291">
    <property type="entry name" value="NAD(P)-bd_dom_sf"/>
</dbReference>
<dbReference type="InterPro" id="IPR018376">
    <property type="entry name" value="Enoyl-CoA_hyd/isom_CS"/>
</dbReference>
<accession>A0A2S2BVJ9</accession>
<evidence type="ECO:0000256" key="16">
    <source>
        <dbReference type="ARBA" id="ARBA00023717"/>
    </source>
</evidence>
<dbReference type="EMBL" id="CP021354">
    <property type="protein sequence ID" value="AWK72665.1"/>
    <property type="molecule type" value="Genomic_DNA"/>
</dbReference>
<feature type="domain" description="3-hydroxyacyl-CoA dehydrogenase C-terminal" evidence="19">
    <location>
        <begin position="505"/>
        <end position="598"/>
    </location>
</feature>
<keyword evidence="12" id="KW-0413">Isomerase</keyword>
<dbReference type="Gene3D" id="3.40.50.720">
    <property type="entry name" value="NAD(P)-binding Rossmann-like Domain"/>
    <property type="match status" value="1"/>
</dbReference>
<dbReference type="PANTHER" id="PTHR23309">
    <property type="entry name" value="3-HYDROXYACYL-COA DEHYROGENASE"/>
    <property type="match status" value="1"/>
</dbReference>
<keyword evidence="6" id="KW-0276">Fatty acid metabolism</keyword>
<dbReference type="Pfam" id="PF00378">
    <property type="entry name" value="ECH_1"/>
    <property type="match status" value="1"/>
</dbReference>
<keyword evidence="7" id="KW-0442">Lipid degradation</keyword>
<evidence type="ECO:0000313" key="21">
    <source>
        <dbReference type="EMBL" id="AWK72665.1"/>
    </source>
</evidence>
<name>A0A2S2BVJ9_9NOCA</name>
<dbReference type="InterPro" id="IPR029045">
    <property type="entry name" value="ClpP/crotonase-like_dom_sf"/>
</dbReference>
<dbReference type="KEGG" id="roz:CBI38_14905"/>
<dbReference type="GO" id="GO:0070403">
    <property type="term" value="F:NAD+ binding"/>
    <property type="evidence" value="ECO:0007669"/>
    <property type="project" value="InterPro"/>
</dbReference>
<dbReference type="SUPFAM" id="SSF51735">
    <property type="entry name" value="NAD(P)-binding Rossmann-fold domains"/>
    <property type="match status" value="1"/>
</dbReference>
<sequence length="728" mass="77266">MQTRAELHVSAHRTRLCRTRLHRNRLVRDGPGRGTRAGNFRRKRSRVTVRAHGSRIDRWARVVIVEIEETNGVAVLTIDNPPVNMGDTAMRTALAEALDKVAAQSGLVGVVLASAGTHFYAGSDISEFDRPMQAPQLPDVIARIENLGVPVVAALTGLALGGGLELALGCDLRIGDPTTIVGFPEVTLGILPGAGGTVRTARLVGVPSAIDLVGSARRVKADEALSLGLLDEVVPADVLLARAVERAATLGAKNRLVDRPAPVSDETAVEAARAAVSKRARPNVLAAVDVVCTGASLEGREALRRERALFDELRVTDEAANLRYLFFAKRRAAKAVRSRTPAPQISAIGVAGAGTMGAALAGAFAARGYEVIVFDSNRAALDRVADRSGITPTDSIADLGRADLIVDAVFEDMDVKKSLLREVEPHLDDTAVIVSNTSYLDLNEMASVLTVPGRFAGLHFFNPPDRNPLVEIIRTSTTDERTLAVLSAVVTRLGKTPIPAGIGDGFVANRVYADYRMQAEFLVEDGASPAEVDAALIELGFAIGPFAVADMSGLDIAWARRKRLADTRDPRQRYVDIADRLCEAGRLGKKTGAGWYDYPDGAKRGVVDPRVDAITEKARADAGVTARPVTGDEIRDRVLASMVCAAAGLVEAGVAQRASDIDVALTEGFAFPARLGGPVRALAQRDRAEVVSALEAAYRSCPVSFAIAEPAAAGEIPDTIEKILEAVR</sequence>
<keyword evidence="9" id="KW-0520">NAD</keyword>
<dbReference type="PROSITE" id="PS00166">
    <property type="entry name" value="ENOYL_COA_HYDRATASE"/>
    <property type="match status" value="1"/>
</dbReference>
<evidence type="ECO:0000256" key="6">
    <source>
        <dbReference type="ARBA" id="ARBA00022832"/>
    </source>
</evidence>
<dbReference type="InterPro" id="IPR006176">
    <property type="entry name" value="3-OHacyl-CoA_DH_NAD-bd"/>
</dbReference>
<dbReference type="SUPFAM" id="SSF52096">
    <property type="entry name" value="ClpP/crotonase"/>
    <property type="match status" value="1"/>
</dbReference>
<dbReference type="SUPFAM" id="SSF48179">
    <property type="entry name" value="6-phosphogluconate dehydrogenase C-terminal domain-like"/>
    <property type="match status" value="2"/>
</dbReference>
<gene>
    <name evidence="21" type="ORF">CBI38_14905</name>
</gene>
<comment type="catalytic activity">
    <reaction evidence="15">
        <text>a (3S)-3-hydroxyacyl-CoA = a (2E)-enoyl-CoA + H2O</text>
        <dbReference type="Rhea" id="RHEA:16105"/>
        <dbReference type="ChEBI" id="CHEBI:15377"/>
        <dbReference type="ChEBI" id="CHEBI:57318"/>
        <dbReference type="ChEBI" id="CHEBI:58856"/>
        <dbReference type="EC" id="4.2.1.17"/>
    </reaction>
</comment>
<dbReference type="Proteomes" id="UP000245711">
    <property type="component" value="Chromosome"/>
</dbReference>
<evidence type="ECO:0000256" key="12">
    <source>
        <dbReference type="ARBA" id="ARBA00023235"/>
    </source>
</evidence>
<dbReference type="AlphaFoldDB" id="A0A2S2BVJ9"/>
<comment type="subunit">
    <text evidence="5">Monomer.</text>
</comment>
<comment type="similarity">
    <text evidence="4">In the N-terminal section; belongs to the enoyl-CoA hydratase/isomerase family.</text>
</comment>
<protein>
    <recommendedName>
        <fullName evidence="23">3-hydroxyacyl-CoA dehydrogenase</fullName>
    </recommendedName>
</protein>
<proteinExistence type="inferred from homology"/>
<dbReference type="InterPro" id="IPR006108">
    <property type="entry name" value="3HC_DH_C"/>
</dbReference>
<evidence type="ECO:0000259" key="19">
    <source>
        <dbReference type="Pfam" id="PF00725"/>
    </source>
</evidence>
<dbReference type="GO" id="GO:0016853">
    <property type="term" value="F:isomerase activity"/>
    <property type="evidence" value="ECO:0007669"/>
    <property type="project" value="UniProtKB-KW"/>
</dbReference>
<keyword evidence="11" id="KW-0576">Peroxisome</keyword>
<evidence type="ECO:0000256" key="9">
    <source>
        <dbReference type="ARBA" id="ARBA00023027"/>
    </source>
</evidence>
<evidence type="ECO:0000256" key="1">
    <source>
        <dbReference type="ARBA" id="ARBA00002994"/>
    </source>
</evidence>
<dbReference type="Pfam" id="PF02737">
    <property type="entry name" value="3HCDH_N"/>
    <property type="match status" value="2"/>
</dbReference>
<comment type="catalytic activity">
    <reaction evidence="16">
        <text>a 4-saturated-(3S)-3-hydroxyacyl-CoA = a (3E)-enoyl-CoA + H2O</text>
        <dbReference type="Rhea" id="RHEA:20724"/>
        <dbReference type="ChEBI" id="CHEBI:15377"/>
        <dbReference type="ChEBI" id="CHEBI:58521"/>
        <dbReference type="ChEBI" id="CHEBI:137480"/>
        <dbReference type="EC" id="4.2.1.17"/>
    </reaction>
</comment>
<keyword evidence="14" id="KW-0511">Multifunctional enzyme</keyword>
<keyword evidence="10" id="KW-0443">Lipid metabolism</keyword>
<dbReference type="UniPathway" id="UPA00659"/>
<dbReference type="Pfam" id="PF00725">
    <property type="entry name" value="3HCDH"/>
    <property type="match status" value="1"/>
</dbReference>
<keyword evidence="13" id="KW-0456">Lyase</keyword>
<dbReference type="InterPro" id="IPR001753">
    <property type="entry name" value="Enoyl-CoA_hydra/iso"/>
</dbReference>
<dbReference type="GO" id="GO:0006635">
    <property type="term" value="P:fatty acid beta-oxidation"/>
    <property type="evidence" value="ECO:0007669"/>
    <property type="project" value="UniProtKB-UniPathway"/>
</dbReference>
<comment type="function">
    <text evidence="1">Could possibly oxidize fatty acids using specific components.</text>
</comment>
<evidence type="ECO:0000256" key="4">
    <source>
        <dbReference type="ARBA" id="ARBA00008750"/>
    </source>
</evidence>
<feature type="domain" description="3-hydroxyacyl-CoA dehydrogenase NAD binding" evidence="20">
    <location>
        <begin position="389"/>
        <end position="499"/>
    </location>
</feature>
<evidence type="ECO:0000256" key="13">
    <source>
        <dbReference type="ARBA" id="ARBA00023239"/>
    </source>
</evidence>
<comment type="similarity">
    <text evidence="18">Belongs to the enoyl-CoA hydratase/isomerase family.</text>
</comment>
<comment type="pathway">
    <text evidence="3">Lipid metabolism; fatty acid beta-oxidation.</text>
</comment>
<evidence type="ECO:0000256" key="14">
    <source>
        <dbReference type="ARBA" id="ARBA00023268"/>
    </source>
</evidence>
<reference evidence="21 22" key="1">
    <citation type="submission" date="2017-05" db="EMBL/GenBank/DDBJ databases">
        <title>Isolation of Rhodococcus sp. S2-17 biodegrading of BP-3.</title>
        <authorList>
            <person name="Lee Y."/>
            <person name="Kim K.H."/>
            <person name="Chun B.H."/>
            <person name="Jung H.S."/>
            <person name="Jeon C.O."/>
        </authorList>
    </citation>
    <scope>NUCLEOTIDE SEQUENCE [LARGE SCALE GENOMIC DNA]</scope>
    <source>
        <strain evidence="21 22">S2-17</strain>
    </source>
</reference>
<evidence type="ECO:0000313" key="22">
    <source>
        <dbReference type="Proteomes" id="UP000245711"/>
    </source>
</evidence>
<evidence type="ECO:0000259" key="20">
    <source>
        <dbReference type="Pfam" id="PF02737"/>
    </source>
</evidence>
<evidence type="ECO:0000256" key="11">
    <source>
        <dbReference type="ARBA" id="ARBA00023140"/>
    </source>
</evidence>
<evidence type="ECO:0000256" key="17">
    <source>
        <dbReference type="ARBA" id="ARBA00049556"/>
    </source>
</evidence>
<evidence type="ECO:0000256" key="2">
    <source>
        <dbReference type="ARBA" id="ARBA00004275"/>
    </source>
</evidence>
<evidence type="ECO:0000256" key="15">
    <source>
        <dbReference type="ARBA" id="ARBA00023709"/>
    </source>
</evidence>
<dbReference type="Gene3D" id="3.90.226.10">
    <property type="entry name" value="2-enoyl-CoA Hydratase, Chain A, domain 1"/>
    <property type="match status" value="1"/>
</dbReference>
<organism evidence="21 22">
    <name type="scientific">Rhodococcus oxybenzonivorans</name>
    <dbReference type="NCBI Taxonomy" id="1990687"/>
    <lineage>
        <taxon>Bacteria</taxon>
        <taxon>Bacillati</taxon>
        <taxon>Actinomycetota</taxon>
        <taxon>Actinomycetes</taxon>
        <taxon>Mycobacteriales</taxon>
        <taxon>Nocardiaceae</taxon>
        <taxon>Rhodococcus</taxon>
    </lineage>
</organism>
<feature type="domain" description="3-hydroxyacyl-CoA dehydrogenase NAD binding" evidence="20">
    <location>
        <begin position="348"/>
        <end position="386"/>
    </location>
</feature>
<keyword evidence="22" id="KW-1185">Reference proteome</keyword>
<evidence type="ECO:0000256" key="18">
    <source>
        <dbReference type="RuleBase" id="RU003707"/>
    </source>
</evidence>
<keyword evidence="8" id="KW-0560">Oxidoreductase</keyword>
<dbReference type="InterPro" id="IPR008927">
    <property type="entry name" value="6-PGluconate_DH-like_C_sf"/>
</dbReference>
<evidence type="ECO:0000256" key="7">
    <source>
        <dbReference type="ARBA" id="ARBA00022963"/>
    </source>
</evidence>
<evidence type="ECO:0008006" key="23">
    <source>
        <dbReference type="Google" id="ProtNLM"/>
    </source>
</evidence>
<comment type="subcellular location">
    <subcellularLocation>
        <location evidence="2">Peroxisome</location>
    </subcellularLocation>
</comment>
<comment type="catalytic activity">
    <reaction evidence="17">
        <text>a (3S)-3-hydroxyacyl-CoA + NAD(+) = a 3-oxoacyl-CoA + NADH + H(+)</text>
        <dbReference type="Rhea" id="RHEA:22432"/>
        <dbReference type="ChEBI" id="CHEBI:15378"/>
        <dbReference type="ChEBI" id="CHEBI:57318"/>
        <dbReference type="ChEBI" id="CHEBI:57540"/>
        <dbReference type="ChEBI" id="CHEBI:57945"/>
        <dbReference type="ChEBI" id="CHEBI:90726"/>
        <dbReference type="EC" id="1.1.1.35"/>
    </reaction>
</comment>
<dbReference type="CDD" id="cd06558">
    <property type="entry name" value="crotonase-like"/>
    <property type="match status" value="1"/>
</dbReference>
<dbReference type="Gene3D" id="1.10.1040.50">
    <property type="match status" value="1"/>
</dbReference>
<evidence type="ECO:0000256" key="3">
    <source>
        <dbReference type="ARBA" id="ARBA00005005"/>
    </source>
</evidence>
<evidence type="ECO:0000256" key="8">
    <source>
        <dbReference type="ARBA" id="ARBA00023002"/>
    </source>
</evidence>
<dbReference type="PANTHER" id="PTHR23309:SF49">
    <property type="entry name" value="PEROXISOMAL BIFUNCTIONAL ENZYME"/>
    <property type="match status" value="1"/>
</dbReference>
<evidence type="ECO:0000256" key="5">
    <source>
        <dbReference type="ARBA" id="ARBA00011245"/>
    </source>
</evidence>
<dbReference type="OrthoDB" id="5240528at2"/>
<evidence type="ECO:0000256" key="10">
    <source>
        <dbReference type="ARBA" id="ARBA00023098"/>
    </source>
</evidence>
<dbReference type="GO" id="GO:0004300">
    <property type="term" value="F:enoyl-CoA hydratase activity"/>
    <property type="evidence" value="ECO:0007669"/>
    <property type="project" value="UniProtKB-EC"/>
</dbReference>
<dbReference type="GO" id="GO:0003857">
    <property type="term" value="F:(3S)-3-hydroxyacyl-CoA dehydrogenase (NAD+) activity"/>
    <property type="evidence" value="ECO:0007669"/>
    <property type="project" value="UniProtKB-EC"/>
</dbReference>